<evidence type="ECO:0000313" key="2">
    <source>
        <dbReference type="Proteomes" id="UP001500064"/>
    </source>
</evidence>
<keyword evidence="2" id="KW-1185">Reference proteome</keyword>
<proteinExistence type="predicted"/>
<protein>
    <recommendedName>
        <fullName evidence="3">Type II toxin-antitoxin system VapC family toxin</fullName>
    </recommendedName>
</protein>
<dbReference type="Proteomes" id="UP001500064">
    <property type="component" value="Unassembled WGS sequence"/>
</dbReference>
<gene>
    <name evidence="1" type="ORF">GCM10009733_006770</name>
</gene>
<dbReference type="RefSeq" id="WP_346101368.1">
    <property type="nucleotide sequence ID" value="NZ_BAAAMU010000003.1"/>
</dbReference>
<organism evidence="1 2">
    <name type="scientific">Nonomuraea maheshkhaliensis</name>
    <dbReference type="NCBI Taxonomy" id="419590"/>
    <lineage>
        <taxon>Bacteria</taxon>
        <taxon>Bacillati</taxon>
        <taxon>Actinomycetota</taxon>
        <taxon>Actinomycetes</taxon>
        <taxon>Streptosporangiales</taxon>
        <taxon>Streptosporangiaceae</taxon>
        <taxon>Nonomuraea</taxon>
    </lineage>
</organism>
<evidence type="ECO:0000313" key="1">
    <source>
        <dbReference type="EMBL" id="GAA1613322.1"/>
    </source>
</evidence>
<dbReference type="EMBL" id="BAAAMU010000003">
    <property type="protein sequence ID" value="GAA1613322.1"/>
    <property type="molecule type" value="Genomic_DNA"/>
</dbReference>
<reference evidence="2" key="1">
    <citation type="journal article" date="2019" name="Int. J. Syst. Evol. Microbiol.">
        <title>The Global Catalogue of Microorganisms (GCM) 10K type strain sequencing project: providing services to taxonomists for standard genome sequencing and annotation.</title>
        <authorList>
            <consortium name="The Broad Institute Genomics Platform"/>
            <consortium name="The Broad Institute Genome Sequencing Center for Infectious Disease"/>
            <person name="Wu L."/>
            <person name="Ma J."/>
        </authorList>
    </citation>
    <scope>NUCLEOTIDE SEQUENCE [LARGE SCALE GENOMIC DNA]</scope>
    <source>
        <strain evidence="2">JCM 13929</strain>
    </source>
</reference>
<evidence type="ECO:0008006" key="3">
    <source>
        <dbReference type="Google" id="ProtNLM"/>
    </source>
</evidence>
<name>A0ABP4QPH1_9ACTN</name>
<comment type="caution">
    <text evidence="1">The sequence shown here is derived from an EMBL/GenBank/DDBJ whole genome shotgun (WGS) entry which is preliminary data.</text>
</comment>
<accession>A0ABP4QPH1</accession>
<sequence length="125" mass="12853">MAWGRRTSPFVDATIWARAEHAGYVVPLVTTGPAVAAALAQLPESAAPIVDALLSMDVTIVDEVGRQSAPGVAALLRPRHAAYAEQGVTAASVVLAAKRRGLPVVTANPLPLTALGADVEIDLIP</sequence>